<name>A0A221V302_9FLAO</name>
<proteinExistence type="predicted"/>
<keyword evidence="1" id="KW-0804">Transcription</keyword>
<protein>
    <submittedName>
        <fullName evidence="3">Transcription antitermination protein NusG</fullName>
    </submittedName>
</protein>
<dbReference type="Gene3D" id="3.30.70.940">
    <property type="entry name" value="NusG, N-terminal domain"/>
    <property type="match status" value="1"/>
</dbReference>
<dbReference type="InterPro" id="IPR036735">
    <property type="entry name" value="NGN_dom_sf"/>
</dbReference>
<dbReference type="RefSeq" id="WP_093980130.1">
    <property type="nucleotide sequence ID" value="NZ_CP022515.1"/>
</dbReference>
<dbReference type="NCBIfam" id="NF033644">
    <property type="entry name" value="antiterm_UpxY"/>
    <property type="match status" value="1"/>
</dbReference>
<dbReference type="SUPFAM" id="SSF82679">
    <property type="entry name" value="N-utilization substance G protein NusG, N-terminal domain"/>
    <property type="match status" value="1"/>
</dbReference>
<feature type="domain" description="NusG-like N-terminal" evidence="2">
    <location>
        <begin position="4"/>
        <end position="94"/>
    </location>
</feature>
<dbReference type="AlphaFoldDB" id="A0A221V302"/>
<dbReference type="InterPro" id="IPR006645">
    <property type="entry name" value="NGN-like_dom"/>
</dbReference>
<reference evidence="3 4" key="1">
    <citation type="submission" date="2017-07" db="EMBL/GenBank/DDBJ databases">
        <title>Genome Sequence of Arenibacter algicola Strain SMS7 Isolated from a culture of the Diatom Skeletonema marinoi.</title>
        <authorList>
            <person name="Topel M."/>
            <person name="Pinder M.I.M."/>
            <person name="Johansson O.N."/>
            <person name="Kourtchenko O."/>
            <person name="Godhe A."/>
            <person name="Clarke A.K."/>
        </authorList>
    </citation>
    <scope>NUCLEOTIDE SEQUENCE [LARGE SCALE GENOMIC DNA]</scope>
    <source>
        <strain evidence="3 4">SMS7</strain>
    </source>
</reference>
<dbReference type="EMBL" id="CP022515">
    <property type="protein sequence ID" value="ASO07965.1"/>
    <property type="molecule type" value="Genomic_DNA"/>
</dbReference>
<organism evidence="3 4">
    <name type="scientific">Arenibacter algicola</name>
    <dbReference type="NCBI Taxonomy" id="616991"/>
    <lineage>
        <taxon>Bacteria</taxon>
        <taxon>Pseudomonadati</taxon>
        <taxon>Bacteroidota</taxon>
        <taxon>Flavobacteriia</taxon>
        <taxon>Flavobacteriales</taxon>
        <taxon>Flavobacteriaceae</taxon>
        <taxon>Arenibacter</taxon>
    </lineage>
</organism>
<evidence type="ECO:0000256" key="1">
    <source>
        <dbReference type="ARBA" id="ARBA00023163"/>
    </source>
</evidence>
<dbReference type="KEGG" id="aalg:AREALGSMS7_04567"/>
<dbReference type="Proteomes" id="UP000204551">
    <property type="component" value="Chromosome"/>
</dbReference>
<evidence type="ECO:0000259" key="2">
    <source>
        <dbReference type="Pfam" id="PF02357"/>
    </source>
</evidence>
<sequence length="160" mass="18714">MKTNWYVICTRPNWELKTYKALLDRNIEAYCPTYSEVRQWTDRKKKIKLPYFKGYMFVRLKEVERNCVFDIPGVVRFLFWQGKAAQVLDKEMGIMKEYLDGGQQIDLRAQPLSVGDKVTFLRGALKNRDAIIQEIGHKQVLLVFPSLGYKITARMADLVS</sequence>
<accession>A0A221V302</accession>
<dbReference type="GO" id="GO:0006354">
    <property type="term" value="P:DNA-templated transcription elongation"/>
    <property type="evidence" value="ECO:0007669"/>
    <property type="project" value="InterPro"/>
</dbReference>
<dbReference type="CDD" id="cd09895">
    <property type="entry name" value="NGN_SP_UpxY"/>
    <property type="match status" value="1"/>
</dbReference>
<gene>
    <name evidence="3" type="ORF">AREALGSMS7_04567</name>
</gene>
<evidence type="ECO:0000313" key="4">
    <source>
        <dbReference type="Proteomes" id="UP000204551"/>
    </source>
</evidence>
<evidence type="ECO:0000313" key="3">
    <source>
        <dbReference type="EMBL" id="ASO07965.1"/>
    </source>
</evidence>
<dbReference type="Pfam" id="PF02357">
    <property type="entry name" value="NusG"/>
    <property type="match status" value="1"/>
</dbReference>